<comment type="caution">
    <text evidence="16">The sequence shown here is derived from an EMBL/GenBank/DDBJ whole genome shotgun (WGS) entry which is preliminary data.</text>
</comment>
<organism evidence="16 17">
    <name type="scientific">Dactylosporangium darangshiense</name>
    <dbReference type="NCBI Taxonomy" id="579108"/>
    <lineage>
        <taxon>Bacteria</taxon>
        <taxon>Bacillati</taxon>
        <taxon>Actinomycetota</taxon>
        <taxon>Actinomycetes</taxon>
        <taxon>Micromonosporales</taxon>
        <taxon>Micromonosporaceae</taxon>
        <taxon>Dactylosporangium</taxon>
    </lineage>
</organism>
<keyword evidence="9" id="KW-0560">Oxidoreductase</keyword>
<feature type="domain" description="FAD-binding FR-type" evidence="15">
    <location>
        <begin position="234"/>
        <end position="334"/>
    </location>
</feature>
<dbReference type="Gene3D" id="3.40.50.80">
    <property type="entry name" value="Nucleotide-binding domain of ferredoxin-NADP reductase (FNR) module"/>
    <property type="match status" value="1"/>
</dbReference>
<feature type="transmembrane region" description="Helical" evidence="14">
    <location>
        <begin position="179"/>
        <end position="197"/>
    </location>
</feature>
<dbReference type="InterPro" id="IPR017938">
    <property type="entry name" value="Riboflavin_synthase-like_b-brl"/>
</dbReference>
<dbReference type="InterPro" id="IPR050415">
    <property type="entry name" value="MRET"/>
</dbReference>
<dbReference type="EMBL" id="BAABAT010000001">
    <property type="protein sequence ID" value="GAA4243049.1"/>
    <property type="molecule type" value="Genomic_DNA"/>
</dbReference>
<feature type="transmembrane region" description="Helical" evidence="14">
    <location>
        <begin position="67"/>
        <end position="84"/>
    </location>
</feature>
<gene>
    <name evidence="16" type="ORF">GCM10022255_000420</name>
</gene>
<dbReference type="Pfam" id="PF00175">
    <property type="entry name" value="NAD_binding_1"/>
    <property type="match status" value="1"/>
</dbReference>
<proteinExistence type="predicted"/>
<keyword evidence="5" id="KW-0001">2Fe-2S</keyword>
<keyword evidence="4 14" id="KW-0812">Transmembrane</keyword>
<comment type="cofactor">
    <cofactor evidence="1">
        <name>FAD</name>
        <dbReference type="ChEBI" id="CHEBI:57692"/>
    </cofactor>
</comment>
<keyword evidence="7" id="KW-0274">FAD</keyword>
<evidence type="ECO:0000256" key="4">
    <source>
        <dbReference type="ARBA" id="ARBA00022692"/>
    </source>
</evidence>
<dbReference type="Gene3D" id="2.40.30.10">
    <property type="entry name" value="Translation factors"/>
    <property type="match status" value="1"/>
</dbReference>
<evidence type="ECO:0000256" key="7">
    <source>
        <dbReference type="ARBA" id="ARBA00022827"/>
    </source>
</evidence>
<protein>
    <submittedName>
        <fullName evidence="16">Ferric reductase-like transmembrane domain-containing protein</fullName>
    </submittedName>
</protein>
<feature type="transmembrane region" description="Helical" evidence="14">
    <location>
        <begin position="29"/>
        <end position="47"/>
    </location>
</feature>
<dbReference type="SUPFAM" id="SSF63380">
    <property type="entry name" value="Riboflavin synthase domain-like"/>
    <property type="match status" value="1"/>
</dbReference>
<feature type="transmembrane region" description="Helical" evidence="14">
    <location>
        <begin position="104"/>
        <end position="126"/>
    </location>
</feature>
<keyword evidence="6" id="KW-0479">Metal-binding</keyword>
<dbReference type="PANTHER" id="PTHR47354">
    <property type="entry name" value="NADH OXIDOREDUCTASE HCR"/>
    <property type="match status" value="1"/>
</dbReference>
<keyword evidence="17" id="KW-1185">Reference proteome</keyword>
<evidence type="ECO:0000256" key="6">
    <source>
        <dbReference type="ARBA" id="ARBA00022723"/>
    </source>
</evidence>
<dbReference type="PROSITE" id="PS51384">
    <property type="entry name" value="FAD_FR"/>
    <property type="match status" value="1"/>
</dbReference>
<feature type="transmembrane region" description="Helical" evidence="14">
    <location>
        <begin position="146"/>
        <end position="167"/>
    </location>
</feature>
<dbReference type="SUPFAM" id="SSF52343">
    <property type="entry name" value="Ferredoxin reductase-like, C-terminal NADP-linked domain"/>
    <property type="match status" value="1"/>
</dbReference>
<evidence type="ECO:0000256" key="12">
    <source>
        <dbReference type="ARBA" id="ARBA00023136"/>
    </source>
</evidence>
<evidence type="ECO:0000256" key="1">
    <source>
        <dbReference type="ARBA" id="ARBA00001974"/>
    </source>
</evidence>
<dbReference type="RefSeq" id="WP_345119860.1">
    <property type="nucleotide sequence ID" value="NZ_BAABAT010000001.1"/>
</dbReference>
<dbReference type="Proteomes" id="UP001500620">
    <property type="component" value="Unassembled WGS sequence"/>
</dbReference>
<dbReference type="CDD" id="cd06198">
    <property type="entry name" value="FNR_like_3"/>
    <property type="match status" value="1"/>
</dbReference>
<evidence type="ECO:0000256" key="10">
    <source>
        <dbReference type="ARBA" id="ARBA00023004"/>
    </source>
</evidence>
<dbReference type="Pfam" id="PF01794">
    <property type="entry name" value="Ferric_reduct"/>
    <property type="match status" value="1"/>
</dbReference>
<evidence type="ECO:0000256" key="9">
    <source>
        <dbReference type="ARBA" id="ARBA00023002"/>
    </source>
</evidence>
<evidence type="ECO:0000256" key="13">
    <source>
        <dbReference type="SAM" id="MobiDB-lite"/>
    </source>
</evidence>
<dbReference type="InterPro" id="IPR001433">
    <property type="entry name" value="OxRdtase_FAD/NAD-bd"/>
</dbReference>
<dbReference type="InterPro" id="IPR013130">
    <property type="entry name" value="Fe3_Rdtase_TM_dom"/>
</dbReference>
<evidence type="ECO:0000256" key="5">
    <source>
        <dbReference type="ARBA" id="ARBA00022714"/>
    </source>
</evidence>
<sequence>MSMTTARRSQRRAAPTATPTSASGWLRDAIGATAMLTMLVVVALWVHGRGLQDLGGLWTGVTSAGRLAGLVSADLLLVQVLLMARVPWVERTYGQDRLARWHRLVGFTSFNLMLTHIVLITIGYAGTGHMDVVAQAWQLVTTYPGMLLATAGAAALVLVVVTSVRAARRRLRYESWHLLHLYAYLGVGLSLPHELWTGTEFVSSVLAQVYWWTAYGVAAGSVLAFRLALPAWRSLYHRLEVERVISEGAGVVSVYLRGRNLSRLPVRAGQFFLWRFLDGPGWSRGHPYSLSAAPWGDQLRITVKAAGDGSARLAALRPGTKVLIEGPYGQLVAARRRGRGVALLACGIGITPLRALLDELPPRQTVLLYRARSEADLIFRAELDRFAARRGIRVWYLLGSRPDGGSWLPAGYPSDRQVLHDTVPDIAHRDVYLCGPNDWMDLAASAARRAGVPDERIHLERFTW</sequence>
<evidence type="ECO:0000256" key="3">
    <source>
        <dbReference type="ARBA" id="ARBA00022630"/>
    </source>
</evidence>
<evidence type="ECO:0000313" key="17">
    <source>
        <dbReference type="Proteomes" id="UP001500620"/>
    </source>
</evidence>
<evidence type="ECO:0000256" key="8">
    <source>
        <dbReference type="ARBA" id="ARBA00022989"/>
    </source>
</evidence>
<keyword evidence="10" id="KW-0408">Iron</keyword>
<evidence type="ECO:0000313" key="16">
    <source>
        <dbReference type="EMBL" id="GAA4243049.1"/>
    </source>
</evidence>
<evidence type="ECO:0000256" key="14">
    <source>
        <dbReference type="SAM" id="Phobius"/>
    </source>
</evidence>
<accession>A0ABP8CT77</accession>
<dbReference type="PANTHER" id="PTHR47354:SF8">
    <property type="entry name" value="1,2-PHENYLACETYL-COA EPOXIDASE, SUBUNIT E"/>
    <property type="match status" value="1"/>
</dbReference>
<evidence type="ECO:0000256" key="11">
    <source>
        <dbReference type="ARBA" id="ARBA00023014"/>
    </source>
</evidence>
<dbReference type="InterPro" id="IPR017927">
    <property type="entry name" value="FAD-bd_FR_type"/>
</dbReference>
<reference evidence="17" key="1">
    <citation type="journal article" date="2019" name="Int. J. Syst. Evol. Microbiol.">
        <title>The Global Catalogue of Microorganisms (GCM) 10K type strain sequencing project: providing services to taxonomists for standard genome sequencing and annotation.</title>
        <authorList>
            <consortium name="The Broad Institute Genomics Platform"/>
            <consortium name="The Broad Institute Genome Sequencing Center for Infectious Disease"/>
            <person name="Wu L."/>
            <person name="Ma J."/>
        </authorList>
    </citation>
    <scope>NUCLEOTIDE SEQUENCE [LARGE SCALE GENOMIC DNA]</scope>
    <source>
        <strain evidence="17">JCM 17441</strain>
    </source>
</reference>
<keyword evidence="11" id="KW-0411">Iron-sulfur</keyword>
<comment type="subcellular location">
    <subcellularLocation>
        <location evidence="2">Membrane</location>
        <topology evidence="2">Multi-pass membrane protein</topology>
    </subcellularLocation>
</comment>
<name>A0ABP8CT77_9ACTN</name>
<keyword evidence="12 14" id="KW-0472">Membrane</keyword>
<dbReference type="InterPro" id="IPR039261">
    <property type="entry name" value="FNR_nucleotide-bd"/>
</dbReference>
<evidence type="ECO:0000259" key="15">
    <source>
        <dbReference type="PROSITE" id="PS51384"/>
    </source>
</evidence>
<evidence type="ECO:0000256" key="2">
    <source>
        <dbReference type="ARBA" id="ARBA00004141"/>
    </source>
</evidence>
<feature type="transmembrane region" description="Helical" evidence="14">
    <location>
        <begin position="209"/>
        <end position="229"/>
    </location>
</feature>
<feature type="region of interest" description="Disordered" evidence="13">
    <location>
        <begin position="1"/>
        <end position="21"/>
    </location>
</feature>
<keyword evidence="8 14" id="KW-1133">Transmembrane helix</keyword>
<keyword evidence="3" id="KW-0285">Flavoprotein</keyword>